<dbReference type="Pfam" id="PF18545">
    <property type="entry name" value="HalOD1"/>
    <property type="match status" value="1"/>
</dbReference>
<gene>
    <name evidence="2" type="ORF">ACFSBL_18425</name>
</gene>
<dbReference type="InterPro" id="IPR040624">
    <property type="entry name" value="HalOD1"/>
</dbReference>
<comment type="caution">
    <text evidence="2">The sequence shown here is derived from an EMBL/GenBank/DDBJ whole genome shotgun (WGS) entry which is preliminary data.</text>
</comment>
<evidence type="ECO:0000259" key="1">
    <source>
        <dbReference type="Pfam" id="PF18545"/>
    </source>
</evidence>
<dbReference type="RefSeq" id="WP_256401848.1">
    <property type="nucleotide sequence ID" value="NZ_JANHJR010000004.1"/>
</dbReference>
<name>A0ABD6DNQ7_9EURY</name>
<evidence type="ECO:0000313" key="2">
    <source>
        <dbReference type="EMBL" id="MFD1647672.1"/>
    </source>
</evidence>
<sequence>MTEAHDHEIVRRELNTDREEPAVAIAEVVAELEGKPADELTSTYDCIDGMISELYSNPPSPEAQMTVEFTYSGYRITVEQSGTAEFVRVS</sequence>
<reference evidence="2 3" key="1">
    <citation type="journal article" date="2019" name="Int. J. Syst. Evol. Microbiol.">
        <title>The Global Catalogue of Microorganisms (GCM) 10K type strain sequencing project: providing services to taxonomists for standard genome sequencing and annotation.</title>
        <authorList>
            <consortium name="The Broad Institute Genomics Platform"/>
            <consortium name="The Broad Institute Genome Sequencing Center for Infectious Disease"/>
            <person name="Wu L."/>
            <person name="Ma J."/>
        </authorList>
    </citation>
    <scope>NUCLEOTIDE SEQUENCE [LARGE SCALE GENOMIC DNA]</scope>
    <source>
        <strain evidence="2 3">CGMCC 1.10390</strain>
    </source>
</reference>
<keyword evidence="3" id="KW-1185">Reference proteome</keyword>
<dbReference type="EMBL" id="JBHUDO010000004">
    <property type="protein sequence ID" value="MFD1647672.1"/>
    <property type="molecule type" value="Genomic_DNA"/>
</dbReference>
<feature type="domain" description="Halobacterial output" evidence="1">
    <location>
        <begin position="17"/>
        <end position="85"/>
    </location>
</feature>
<evidence type="ECO:0000313" key="3">
    <source>
        <dbReference type="Proteomes" id="UP001597034"/>
    </source>
</evidence>
<proteinExistence type="predicted"/>
<protein>
    <submittedName>
        <fullName evidence="2">HalOD1 output domain-containing protein</fullName>
    </submittedName>
</protein>
<dbReference type="Proteomes" id="UP001597034">
    <property type="component" value="Unassembled WGS sequence"/>
</dbReference>
<organism evidence="2 3">
    <name type="scientific">Haloarchaeobius litoreus</name>
    <dbReference type="NCBI Taxonomy" id="755306"/>
    <lineage>
        <taxon>Archaea</taxon>
        <taxon>Methanobacteriati</taxon>
        <taxon>Methanobacteriota</taxon>
        <taxon>Stenosarchaea group</taxon>
        <taxon>Halobacteria</taxon>
        <taxon>Halobacteriales</taxon>
        <taxon>Halorubellaceae</taxon>
        <taxon>Haloarchaeobius</taxon>
    </lineage>
</organism>
<accession>A0ABD6DNQ7</accession>
<dbReference type="AlphaFoldDB" id="A0ABD6DNQ7"/>